<proteinExistence type="predicted"/>
<comment type="caution">
    <text evidence="1">The sequence shown here is derived from an EMBL/GenBank/DDBJ whole genome shotgun (WGS) entry which is preliminary data.</text>
</comment>
<accession>X1MGP7</accession>
<evidence type="ECO:0000313" key="1">
    <source>
        <dbReference type="EMBL" id="GAI17256.1"/>
    </source>
</evidence>
<sequence>TDIPKMLELWQLESTTLRCADIICAHPNQPRLTAGVCQAESDALFESYQAPFQALINQRNVGDIVGKTK</sequence>
<organism evidence="1">
    <name type="scientific">marine sediment metagenome</name>
    <dbReference type="NCBI Taxonomy" id="412755"/>
    <lineage>
        <taxon>unclassified sequences</taxon>
        <taxon>metagenomes</taxon>
        <taxon>ecological metagenomes</taxon>
    </lineage>
</organism>
<protein>
    <submittedName>
        <fullName evidence="1">Uncharacterized protein</fullName>
    </submittedName>
</protein>
<dbReference type="EMBL" id="BARV01006835">
    <property type="protein sequence ID" value="GAI17256.1"/>
    <property type="molecule type" value="Genomic_DNA"/>
</dbReference>
<gene>
    <name evidence="1" type="ORF">S06H3_13986</name>
</gene>
<dbReference type="AlphaFoldDB" id="X1MGP7"/>
<name>X1MGP7_9ZZZZ</name>
<feature type="non-terminal residue" evidence="1">
    <location>
        <position position="1"/>
    </location>
</feature>
<reference evidence="1" key="1">
    <citation type="journal article" date="2014" name="Front. Microbiol.">
        <title>High frequency of phylogenetically diverse reductive dehalogenase-homologous genes in deep subseafloor sedimentary metagenomes.</title>
        <authorList>
            <person name="Kawai M."/>
            <person name="Futagami T."/>
            <person name="Toyoda A."/>
            <person name="Takaki Y."/>
            <person name="Nishi S."/>
            <person name="Hori S."/>
            <person name="Arai W."/>
            <person name="Tsubouchi T."/>
            <person name="Morono Y."/>
            <person name="Uchiyama I."/>
            <person name="Ito T."/>
            <person name="Fujiyama A."/>
            <person name="Inagaki F."/>
            <person name="Takami H."/>
        </authorList>
    </citation>
    <scope>NUCLEOTIDE SEQUENCE</scope>
    <source>
        <strain evidence="1">Expedition CK06-06</strain>
    </source>
</reference>